<feature type="region of interest" description="Disordered" evidence="1">
    <location>
        <begin position="228"/>
        <end position="281"/>
    </location>
</feature>
<feature type="compositionally biased region" description="Basic residues" evidence="1">
    <location>
        <begin position="1"/>
        <end position="12"/>
    </location>
</feature>
<dbReference type="PATRIC" id="fig|1068978.7.peg.4170"/>
<name>A0A076MZ90_AMYME</name>
<evidence type="ECO:0000313" key="2">
    <source>
        <dbReference type="EMBL" id="AIJ23985.1"/>
    </source>
</evidence>
<accession>A0A076MZ90</accession>
<dbReference type="AlphaFoldDB" id="A0A076MZ90"/>
<reference evidence="2 3" key="1">
    <citation type="submission" date="2014-07" db="EMBL/GenBank/DDBJ databases">
        <title>Whole Genome Sequence of the Amycolatopsis methanolica 239.</title>
        <authorList>
            <person name="Tang B."/>
        </authorList>
    </citation>
    <scope>NUCLEOTIDE SEQUENCE [LARGE SCALE GENOMIC DNA]</scope>
    <source>
        <strain evidence="2 3">239</strain>
    </source>
</reference>
<organism evidence="2 3">
    <name type="scientific">Amycolatopsis methanolica 239</name>
    <dbReference type="NCBI Taxonomy" id="1068978"/>
    <lineage>
        <taxon>Bacteria</taxon>
        <taxon>Bacillati</taxon>
        <taxon>Actinomycetota</taxon>
        <taxon>Actinomycetes</taxon>
        <taxon>Pseudonocardiales</taxon>
        <taxon>Pseudonocardiaceae</taxon>
        <taxon>Amycolatopsis</taxon>
        <taxon>Amycolatopsis methanolica group</taxon>
    </lineage>
</organism>
<dbReference type="HOGENOM" id="CLU_989169_0_0_11"/>
<sequence length="281" mass="31165">MERPHRPARRGRAAADHGPSAGRRAGQGQDRPGHPRPARRVRARRRTRYPAGGGAALPGRVRRRRGPSGRDLVEGDPLRRGHPRGPQRIVADRYAEVEFARTTHEVFTSCNIACASSTDIVPQASQLVGQPLVLEDLNRRVLTFCAAGRPTAPLLAQWAERSRRQEADPAAEEWASVEVGLGPERWARLLLPEPVRDRARVTMVLERAAQSLHLHRIIQQERDALVGQAPRRVAGRPACRAHHRRQRSPGPRRGTRAHARRAAPSPQPATPRSSPCRGKAR</sequence>
<dbReference type="eggNOG" id="COG2508">
    <property type="taxonomic scope" value="Bacteria"/>
</dbReference>
<evidence type="ECO:0000313" key="3">
    <source>
        <dbReference type="Proteomes" id="UP000062973"/>
    </source>
</evidence>
<feature type="region of interest" description="Disordered" evidence="1">
    <location>
        <begin position="1"/>
        <end position="87"/>
    </location>
</feature>
<dbReference type="STRING" id="1068978.AMETH_3893"/>
<gene>
    <name evidence="2" type="ORF">AMETH_3893</name>
</gene>
<dbReference type="EMBL" id="CP009110">
    <property type="protein sequence ID" value="AIJ23985.1"/>
    <property type="molecule type" value="Genomic_DNA"/>
</dbReference>
<dbReference type="KEGG" id="amq:AMETH_3893"/>
<keyword evidence="3" id="KW-1185">Reference proteome</keyword>
<feature type="compositionally biased region" description="Basic residues" evidence="1">
    <location>
        <begin position="34"/>
        <end position="48"/>
    </location>
</feature>
<protein>
    <submittedName>
        <fullName evidence="2">Transcriptional regulator, PucR family protein</fullName>
    </submittedName>
</protein>
<dbReference type="Proteomes" id="UP000062973">
    <property type="component" value="Chromosome"/>
</dbReference>
<evidence type="ECO:0000256" key="1">
    <source>
        <dbReference type="SAM" id="MobiDB-lite"/>
    </source>
</evidence>
<proteinExistence type="predicted"/>